<proteinExistence type="predicted"/>
<gene>
    <name evidence="1" type="ORF">UFOVP200_20</name>
</gene>
<sequence length="738" mass="79643">MKIYKKGNYIYLVDAQGDVKQDHANEVKVTKTNIENDTYSIYSDDLGVNYVTFAELTQENGTAYASISAWELWYAENTGFNPASGGSGAGTVINTVSNFASLPDPTLASNDFYWVSNATGYRIIGTYKSNGLYYSNGTSWEYIDAPTTATQSEVNTGTLTDKYVTPSTFDNASKWTTKMDANVSINALNDVTITDVTNGQILRYNLTNSQWENVTVTIGNGDMQKATYDIDNDGIVDYAETIPVTVRNNSSSVILRRGTIVYLSGSTGYRPNAYKARANAESTSSGTFGVIISDIATNSDGLVACLGTLHNLDTRDTAPNPFTTDTLVDGDILWLDPNNAGYVTKTKPQAPNHIVFIGIVARTSPTLGRIVYRISNGFELDELHNVFINGSLANNDILYYESASLLWKTKQLTKSDVGLSNVSNTNTTTTDNITDSTDKRFITDAKLTVLNNTTNTNTGDETNATIKTKLGVSSSSNDGYFSSTDWTIFNNNNFIPKLSSLETYRGININNNSTTVVSEGGITMSSSASTTAQTVASTNFATKQIRLRYSGTVVSGGRYTGTRGSSLLWYIHGGFRYVCDFNISDTAYSAGCQQFYGLSGVITDLAYGGVGGTLVSTLTNIIGIGSEVGDTNLQVFHNDATGTATKIDLGVNFPANRTAGAEMTTVYSIELYNEIMSTNVKYKVTNNETGIIASGTISTNLPLSSQGLNFFASRCMSTTSVTSTGQFDLIKLGVYSQL</sequence>
<evidence type="ECO:0000313" key="1">
    <source>
        <dbReference type="EMBL" id="CAB5216942.1"/>
    </source>
</evidence>
<accession>A0A6J7WN05</accession>
<organism evidence="1">
    <name type="scientific">uncultured Caudovirales phage</name>
    <dbReference type="NCBI Taxonomy" id="2100421"/>
    <lineage>
        <taxon>Viruses</taxon>
        <taxon>Duplodnaviria</taxon>
        <taxon>Heunggongvirae</taxon>
        <taxon>Uroviricota</taxon>
        <taxon>Caudoviricetes</taxon>
        <taxon>Peduoviridae</taxon>
        <taxon>Maltschvirus</taxon>
        <taxon>Maltschvirus maltsch</taxon>
    </lineage>
</organism>
<name>A0A6J7WN05_9CAUD</name>
<reference evidence="1" key="1">
    <citation type="submission" date="2020-05" db="EMBL/GenBank/DDBJ databases">
        <authorList>
            <person name="Chiriac C."/>
            <person name="Salcher M."/>
            <person name="Ghai R."/>
            <person name="Kavagutti S V."/>
        </authorList>
    </citation>
    <scope>NUCLEOTIDE SEQUENCE</scope>
</reference>
<dbReference type="EMBL" id="LR798246">
    <property type="protein sequence ID" value="CAB5216942.1"/>
    <property type="molecule type" value="Genomic_DNA"/>
</dbReference>
<protein>
    <submittedName>
        <fullName evidence="1">Uncharacterized protein</fullName>
    </submittedName>
</protein>